<reference evidence="2 3" key="1">
    <citation type="submission" date="2019-03" db="EMBL/GenBank/DDBJ databases">
        <title>Genomic Encyclopedia of Type Strains, Phase IV (KMG-IV): sequencing the most valuable type-strain genomes for metagenomic binning, comparative biology and taxonomic classification.</title>
        <authorList>
            <person name="Goeker M."/>
        </authorList>
    </citation>
    <scope>NUCLEOTIDE SEQUENCE [LARGE SCALE GENOMIC DNA]</scope>
    <source>
        <strain evidence="2 3">DSM 12121</strain>
    </source>
</reference>
<dbReference type="OrthoDB" id="9799053at2"/>
<comment type="caution">
    <text evidence="2">The sequence shown here is derived from an EMBL/GenBank/DDBJ whole genome shotgun (WGS) entry which is preliminary data.</text>
</comment>
<dbReference type="CDD" id="cd02227">
    <property type="entry name" value="cupin_TM1112-like"/>
    <property type="match status" value="1"/>
</dbReference>
<dbReference type="PANTHER" id="PTHR40943">
    <property type="entry name" value="CYTOPLASMIC PROTEIN-RELATED"/>
    <property type="match status" value="1"/>
</dbReference>
<dbReference type="RefSeq" id="WP_133594468.1">
    <property type="nucleotide sequence ID" value="NZ_SNVV01000023.1"/>
</dbReference>
<organism evidence="2 3">
    <name type="scientific">Azoarcus indigens</name>
    <dbReference type="NCBI Taxonomy" id="29545"/>
    <lineage>
        <taxon>Bacteria</taxon>
        <taxon>Pseudomonadati</taxon>
        <taxon>Pseudomonadota</taxon>
        <taxon>Betaproteobacteria</taxon>
        <taxon>Rhodocyclales</taxon>
        <taxon>Zoogloeaceae</taxon>
        <taxon>Azoarcus</taxon>
    </lineage>
</organism>
<dbReference type="EMBL" id="SNVV01000023">
    <property type="protein sequence ID" value="TDN46963.1"/>
    <property type="molecule type" value="Genomic_DNA"/>
</dbReference>
<dbReference type="InterPro" id="IPR014710">
    <property type="entry name" value="RmlC-like_jellyroll"/>
</dbReference>
<accession>A0A4R6DQ10</accession>
<evidence type="ECO:0000259" key="1">
    <source>
        <dbReference type="Pfam" id="PF05899"/>
    </source>
</evidence>
<dbReference type="Gene3D" id="2.60.120.10">
    <property type="entry name" value="Jelly Rolls"/>
    <property type="match status" value="1"/>
</dbReference>
<dbReference type="InterPro" id="IPR011051">
    <property type="entry name" value="RmlC_Cupin_sf"/>
</dbReference>
<gene>
    <name evidence="2" type="ORF">C7389_12336</name>
</gene>
<sequence>MGIRIIKQSAGAEGLAAQGPVGRPLGEAVAQMSGIDVALAGAGGNDSGIWECTPGRFRRQIDNAEVMHILAGACTFTPEGGEPLRIAAGDTLFFPSHTVGVWEITETLRKVYVVFALD</sequence>
<dbReference type="AlphaFoldDB" id="A0A4R6DQ10"/>
<name>A0A4R6DQ10_9RHOO</name>
<dbReference type="PANTHER" id="PTHR40943:SF1">
    <property type="entry name" value="CYTOPLASMIC PROTEIN"/>
    <property type="match status" value="1"/>
</dbReference>
<dbReference type="Proteomes" id="UP000295129">
    <property type="component" value="Unassembled WGS sequence"/>
</dbReference>
<keyword evidence="3" id="KW-1185">Reference proteome</keyword>
<proteinExistence type="predicted"/>
<dbReference type="Pfam" id="PF05899">
    <property type="entry name" value="Cupin_3"/>
    <property type="match status" value="1"/>
</dbReference>
<feature type="domain" description="(S)-ureidoglycine aminohydrolase cupin" evidence="1">
    <location>
        <begin position="43"/>
        <end position="112"/>
    </location>
</feature>
<evidence type="ECO:0000313" key="3">
    <source>
        <dbReference type="Proteomes" id="UP000295129"/>
    </source>
</evidence>
<dbReference type="SUPFAM" id="SSF51182">
    <property type="entry name" value="RmlC-like cupins"/>
    <property type="match status" value="1"/>
</dbReference>
<protein>
    <submittedName>
        <fullName evidence="2">Transcriptional regulator</fullName>
    </submittedName>
</protein>
<evidence type="ECO:0000313" key="2">
    <source>
        <dbReference type="EMBL" id="TDN46963.1"/>
    </source>
</evidence>
<dbReference type="InterPro" id="IPR008579">
    <property type="entry name" value="UGlyAH_Cupin_dom"/>
</dbReference>